<comment type="subcellular location">
    <subcellularLocation>
        <location evidence="1 11">Nucleus</location>
    </subcellularLocation>
</comment>
<gene>
    <name evidence="15" type="ORF">FDP41_011936</name>
</gene>
<evidence type="ECO:0000256" key="5">
    <source>
        <dbReference type="ARBA" id="ARBA00022776"/>
    </source>
</evidence>
<comment type="similarity">
    <text evidence="2">Belongs to the SMC family. SMC2 subfamily.</text>
</comment>
<dbReference type="GO" id="GO:0030261">
    <property type="term" value="P:chromosome condensation"/>
    <property type="evidence" value="ECO:0007669"/>
    <property type="project" value="UniProtKB-KW"/>
</dbReference>
<evidence type="ECO:0000256" key="9">
    <source>
        <dbReference type="ARBA" id="ARBA00023242"/>
    </source>
</evidence>
<dbReference type="InterPro" id="IPR027417">
    <property type="entry name" value="P-loop_NTPase"/>
</dbReference>
<dbReference type="VEuPathDB" id="AmoebaDB:NF0068190"/>
<keyword evidence="7 12" id="KW-0175">Coiled coil</keyword>
<evidence type="ECO:0000256" key="13">
    <source>
        <dbReference type="SAM" id="MobiDB-lite"/>
    </source>
</evidence>
<dbReference type="InterPro" id="IPR003395">
    <property type="entry name" value="RecF/RecN/SMC_N"/>
</dbReference>
<evidence type="ECO:0000256" key="10">
    <source>
        <dbReference type="ARBA" id="ARBA00023306"/>
    </source>
</evidence>
<evidence type="ECO:0000256" key="7">
    <source>
        <dbReference type="ARBA" id="ARBA00023054"/>
    </source>
</evidence>
<comment type="caution">
    <text evidence="15">The sequence shown here is derived from an EMBL/GenBank/DDBJ whole genome shotgun (WGS) entry which is preliminary data.</text>
</comment>
<keyword evidence="4" id="KW-0547">Nucleotide-binding</keyword>
<keyword evidence="9 11" id="KW-0539">Nucleus</keyword>
<dbReference type="GO" id="GO:0016887">
    <property type="term" value="F:ATP hydrolysis activity"/>
    <property type="evidence" value="ECO:0007669"/>
    <property type="project" value="InterPro"/>
</dbReference>
<evidence type="ECO:0000259" key="14">
    <source>
        <dbReference type="SMART" id="SM00968"/>
    </source>
</evidence>
<name>A0A6A5C9N7_NAEFO</name>
<dbReference type="Gene3D" id="3.40.50.300">
    <property type="entry name" value="P-loop containing nucleotide triphosphate hydrolases"/>
    <property type="match status" value="2"/>
</dbReference>
<feature type="compositionally biased region" description="Acidic residues" evidence="13">
    <location>
        <begin position="1243"/>
        <end position="1253"/>
    </location>
</feature>
<feature type="coiled-coil region" evidence="12">
    <location>
        <begin position="417"/>
        <end position="489"/>
    </location>
</feature>
<dbReference type="CDD" id="cd03273">
    <property type="entry name" value="ABC_SMC2_euk"/>
    <property type="match status" value="1"/>
</dbReference>
<dbReference type="FunFam" id="3.40.50.300:FF:000385">
    <property type="entry name" value="Structural maintenance of chromosomes 2"/>
    <property type="match status" value="1"/>
</dbReference>
<evidence type="ECO:0000256" key="6">
    <source>
        <dbReference type="ARBA" id="ARBA00022840"/>
    </source>
</evidence>
<keyword evidence="5" id="KW-0498">Mitosis</keyword>
<dbReference type="InterPro" id="IPR027120">
    <property type="entry name" value="Smc2_ABC"/>
</dbReference>
<feature type="domain" description="SMC hinge" evidence="14">
    <location>
        <begin position="518"/>
        <end position="636"/>
    </location>
</feature>
<dbReference type="PIRSF" id="PIRSF005719">
    <property type="entry name" value="SMC"/>
    <property type="match status" value="1"/>
</dbReference>
<dbReference type="InterPro" id="IPR024704">
    <property type="entry name" value="SMC"/>
</dbReference>
<dbReference type="VEuPathDB" id="AmoebaDB:NF0068200"/>
<evidence type="ECO:0000256" key="12">
    <source>
        <dbReference type="SAM" id="Coils"/>
    </source>
</evidence>
<sequence>MHIKEIHIDGFKSYATRTVLNGFDKSFNAITGLNGSGKSNILDAICFVLGISNLGQVRVNNLQELIYKQGQADVTKASVSVVFDNSDKSTSPVGYEDQSTITVYRQIMIGGKNKYMINGRNAQLSRVQNLFHSVQLNVNNPHFLIMQGRITKVLNMKPIEILGMIEEAAGTRMFEVKKNQAQKTIQKKDQKLEEIAKLLSEEIEPKLEKLNADKTKYMKYNEILNEYQNMERYCIALEYYKAECQLKNLKNEEELLKKKKSELELKHSEFQKKESETQKKIENLKKQRQSDMKDEAKELENKVARLNKDLIHKKSELEHKKEEYEREKTQLDNLQKQIMDEENNKLELEKKCHNAVARSEELKQKIQDLTNKIDNMKRQKEAVSAGVAVNISDSNGKTITEQVLECKQTITSLKSSLKQSEMRLAHLKTSLDEKKVQLSKQSAEESSLKQQLEEIEKVVNIYTKQLEQLGFNENKYIEIEKQIEMLEADILDRTNKINQKKMTLEQIFLDYNKENVSGEVMGVVANLFRIKDTQHTCALEVAAGPRLGQLVVDTEKTGKEVIEKGNISRRVTVIPLNNITYSKRFENQELMKQVHNNDAKLALDLINYENKVENAMKYCFGSTLVAKDMESAKKVAFDKTIYARTVTHDGDVFDPSGTLTGGSRQFNPETSILSKLEAHKLMEEERDSIMKKVETLKSQLNKKLKDKYYTLKNDLRLKKHEHSLAQKRIEQSSYFQTKKQVEEMEQEIVKINENMKQAKIDMQNKEKELVDLEKQQELFSKASNEEAVKKQKLDMIDKNIEKAKKELQTAKSELKEADSYKLSLQLQQMEEEIKDMKTQYETKKTEIESNLENSFKKLQQDVDEATEAYENESTTLKACRLKFSKSDEEISKLNELKDQYAQNVSDVLLEIKSVEHTLSNSGKNSGKLTTLLNALQSEYKWIKNEKENFNKPDTEFHFDKNNQSLQECKQRLAKLKEECDSLSKSINKKAMAMHEKAVEEYNTLVNKREIVQQDRHKIEHVIEDLDEKKKTAIESTWKKVNEDFGSIFSTLLNGTTAKLEPPSDAVNGALDGLEVRVAFNGVWKESLTELSGGQRSLLALSLILALLRFKPAPVYILDEIDAALDPSHTQNIGRMLKTHFTNSQFIVVSLKEGMFQNANVLYKTKFVNGSSIVERVVDHRSVVDTDAGLPNHATSTASTSSRKTNSSSSNARTNSSSSTATSSQPTAQLVSRRRGTKRKPTNEDDESEDEEED</sequence>
<dbReference type="SUPFAM" id="SSF75553">
    <property type="entry name" value="Smc hinge domain"/>
    <property type="match status" value="1"/>
</dbReference>
<dbReference type="GO" id="GO:0005694">
    <property type="term" value="C:chromosome"/>
    <property type="evidence" value="ECO:0007669"/>
    <property type="project" value="InterPro"/>
</dbReference>
<dbReference type="Gene3D" id="1.20.1060.20">
    <property type="match status" value="1"/>
</dbReference>
<keyword evidence="16" id="KW-1185">Reference proteome</keyword>
<dbReference type="SUPFAM" id="SSF52540">
    <property type="entry name" value="P-loop containing nucleoside triphosphate hydrolases"/>
    <property type="match status" value="2"/>
</dbReference>
<evidence type="ECO:0000313" key="16">
    <source>
        <dbReference type="Proteomes" id="UP000444721"/>
    </source>
</evidence>
<keyword evidence="6" id="KW-0067">ATP-binding</keyword>
<protein>
    <recommendedName>
        <fullName evidence="11">Structural maintenance of chromosomes protein</fullName>
    </recommendedName>
</protein>
<feature type="region of interest" description="Disordered" evidence="13">
    <location>
        <begin position="270"/>
        <end position="293"/>
    </location>
</feature>
<feature type="coiled-coil region" evidence="12">
    <location>
        <begin position="958"/>
        <end position="985"/>
    </location>
</feature>
<dbReference type="OMA" id="THNKIAM"/>
<dbReference type="FunFam" id="3.40.50.300:FF:000278">
    <property type="entry name" value="Structural maintenance of chromosomes 2"/>
    <property type="match status" value="1"/>
</dbReference>
<dbReference type="AlphaFoldDB" id="A0A6A5C9N7"/>
<evidence type="ECO:0000256" key="8">
    <source>
        <dbReference type="ARBA" id="ARBA00023067"/>
    </source>
</evidence>
<dbReference type="GeneID" id="68119151"/>
<evidence type="ECO:0000256" key="11">
    <source>
        <dbReference type="PIRNR" id="PIRNR005719"/>
    </source>
</evidence>
<dbReference type="PANTHER" id="PTHR43977">
    <property type="entry name" value="STRUCTURAL MAINTENANCE OF CHROMOSOMES PROTEIN 3"/>
    <property type="match status" value="1"/>
</dbReference>
<evidence type="ECO:0000313" key="15">
    <source>
        <dbReference type="EMBL" id="KAF0982075.1"/>
    </source>
</evidence>
<dbReference type="SMART" id="SM00968">
    <property type="entry name" value="SMC_hinge"/>
    <property type="match status" value="1"/>
</dbReference>
<dbReference type="VEuPathDB" id="AmoebaDB:FDP41_011936"/>
<reference evidence="15 16" key="1">
    <citation type="journal article" date="2019" name="Sci. Rep.">
        <title>Nanopore sequencing improves the draft genome of the human pathogenic amoeba Naegleria fowleri.</title>
        <authorList>
            <person name="Liechti N."/>
            <person name="Schurch N."/>
            <person name="Bruggmann R."/>
            <person name="Wittwer M."/>
        </authorList>
    </citation>
    <scope>NUCLEOTIDE SEQUENCE [LARGE SCALE GENOMIC DNA]</scope>
    <source>
        <strain evidence="15 16">ATCC 30894</strain>
    </source>
</reference>
<feature type="region of interest" description="Disordered" evidence="13">
    <location>
        <begin position="1184"/>
        <end position="1253"/>
    </location>
</feature>
<dbReference type="InterPro" id="IPR010935">
    <property type="entry name" value="SMC_hinge"/>
</dbReference>
<evidence type="ECO:0000256" key="1">
    <source>
        <dbReference type="ARBA" id="ARBA00004123"/>
    </source>
</evidence>
<dbReference type="Proteomes" id="UP000444721">
    <property type="component" value="Unassembled WGS sequence"/>
</dbReference>
<dbReference type="GO" id="GO:0005634">
    <property type="term" value="C:nucleus"/>
    <property type="evidence" value="ECO:0007669"/>
    <property type="project" value="UniProtKB-SubCell"/>
</dbReference>
<keyword evidence="8" id="KW-0226">DNA condensation</keyword>
<dbReference type="GO" id="GO:0051301">
    <property type="term" value="P:cell division"/>
    <property type="evidence" value="ECO:0007669"/>
    <property type="project" value="UniProtKB-KW"/>
</dbReference>
<keyword evidence="3" id="KW-0132">Cell division</keyword>
<proteinExistence type="inferred from homology"/>
<organism evidence="15 16">
    <name type="scientific">Naegleria fowleri</name>
    <name type="common">Brain eating amoeba</name>
    <dbReference type="NCBI Taxonomy" id="5763"/>
    <lineage>
        <taxon>Eukaryota</taxon>
        <taxon>Discoba</taxon>
        <taxon>Heterolobosea</taxon>
        <taxon>Tetramitia</taxon>
        <taxon>Eutetramitia</taxon>
        <taxon>Vahlkampfiidae</taxon>
        <taxon>Naegleria</taxon>
    </lineage>
</organism>
<evidence type="ECO:0000256" key="2">
    <source>
        <dbReference type="ARBA" id="ARBA00005231"/>
    </source>
</evidence>
<dbReference type="Pfam" id="PF06470">
    <property type="entry name" value="SMC_hinge"/>
    <property type="match status" value="1"/>
</dbReference>
<dbReference type="VEuPathDB" id="AmoebaDB:NfTy_022830"/>
<dbReference type="Gene3D" id="3.30.70.1620">
    <property type="match status" value="1"/>
</dbReference>
<dbReference type="Pfam" id="PF02463">
    <property type="entry name" value="SMC_N"/>
    <property type="match status" value="2"/>
</dbReference>
<dbReference type="EMBL" id="VFQX01000012">
    <property type="protein sequence ID" value="KAF0982075.1"/>
    <property type="molecule type" value="Genomic_DNA"/>
</dbReference>
<keyword evidence="10" id="KW-0131">Cell cycle</keyword>
<dbReference type="GO" id="GO:0005524">
    <property type="term" value="F:ATP binding"/>
    <property type="evidence" value="ECO:0007669"/>
    <property type="project" value="UniProtKB-KW"/>
</dbReference>
<evidence type="ECO:0000256" key="4">
    <source>
        <dbReference type="ARBA" id="ARBA00022741"/>
    </source>
</evidence>
<dbReference type="InterPro" id="IPR036277">
    <property type="entry name" value="SMC_hinge_sf"/>
</dbReference>
<dbReference type="RefSeq" id="XP_044566788.1">
    <property type="nucleotide sequence ID" value="XM_044702400.1"/>
</dbReference>
<accession>A0A6A5C9N7</accession>
<dbReference type="OrthoDB" id="10255539at2759"/>
<feature type="compositionally biased region" description="Low complexity" evidence="13">
    <location>
        <begin position="1193"/>
        <end position="1223"/>
    </location>
</feature>
<feature type="coiled-coil region" evidence="12">
    <location>
        <begin position="734"/>
        <end position="875"/>
    </location>
</feature>
<evidence type="ECO:0000256" key="3">
    <source>
        <dbReference type="ARBA" id="ARBA00022618"/>
    </source>
</evidence>